<dbReference type="SUPFAM" id="SSF56112">
    <property type="entry name" value="Protein kinase-like (PK-like)"/>
    <property type="match status" value="1"/>
</dbReference>
<dbReference type="Proteomes" id="UP000241818">
    <property type="component" value="Unassembled WGS sequence"/>
</dbReference>
<reference evidence="2 3" key="1">
    <citation type="journal article" date="2018" name="New Phytol.">
        <title>Comparative genomics and transcriptomics depict ericoid mycorrhizal fungi as versatile saprotrophs and plant mutualists.</title>
        <authorList>
            <person name="Martino E."/>
            <person name="Morin E."/>
            <person name="Grelet G.A."/>
            <person name="Kuo A."/>
            <person name="Kohler A."/>
            <person name="Daghino S."/>
            <person name="Barry K.W."/>
            <person name="Cichocki N."/>
            <person name="Clum A."/>
            <person name="Dockter R.B."/>
            <person name="Hainaut M."/>
            <person name="Kuo R.C."/>
            <person name="LaButti K."/>
            <person name="Lindahl B.D."/>
            <person name="Lindquist E.A."/>
            <person name="Lipzen A."/>
            <person name="Khouja H.R."/>
            <person name="Magnuson J."/>
            <person name="Murat C."/>
            <person name="Ohm R.A."/>
            <person name="Singer S.W."/>
            <person name="Spatafora J.W."/>
            <person name="Wang M."/>
            <person name="Veneault-Fourrey C."/>
            <person name="Henrissat B."/>
            <person name="Grigoriev I.V."/>
            <person name="Martin F.M."/>
            <person name="Perotto S."/>
        </authorList>
    </citation>
    <scope>NUCLEOTIDE SEQUENCE [LARGE SCALE GENOMIC DNA]</scope>
    <source>
        <strain evidence="2 3">ATCC 22711</strain>
    </source>
</reference>
<dbReference type="GeneID" id="36569852"/>
<sequence length="554" mass="63723">MPLLLAVRNANTVVTISEEDLYKYTRHRWAINGSSRLEERYLKFNLQALLEAAVAACFSNGARCCTRILKCKEGMNNKAYILTMDNGVEVLAKLPNPCAGPSFYTTASEVATRTFLRDVFNIPIPRIISWSADRSNAVGAEYIIEEKAAGELLGNFWKALDTLPMNDRMAIVDEILEIEKKLTSIKFVKSGCIYFRKDIPNSEPLQTNPPLSSQILNCFTMGPLVSNEFWSGQKAGMDLNRGPYEKPEQFIEAIAHNARKFIEKYAHPRMNYHRSLTEPEMPHEMLNLIDRYLQLAPAMVPSQSTEDIDIHSPILWHPDLHPNNIFVDPESKKISHIIDWQSTSSLPLFYNHHVSTVIKHRGPALTVLDDLNSWPEPPQNYHSMPPDEKTYIDNAIASEFLHKYYLSSTRVKIPRRWAVLQRVDELNSRTEPAGWVQSAWSDNDTFFFRRALMRIANRWDDLCPAAGPCPWVFSEDEIASYEHEKETRGYVSTILTYFRDNWAVPADGRIEVERFDEVRVEMKRMKDHFVGSADDEEEKELAEKIWPYEDRADA</sequence>
<dbReference type="Pfam" id="PF01636">
    <property type="entry name" value="APH"/>
    <property type="match status" value="1"/>
</dbReference>
<dbReference type="FunCoup" id="A0A2T3B476">
    <property type="interactions" value="20"/>
</dbReference>
<dbReference type="PANTHER" id="PTHR36091">
    <property type="entry name" value="ALTERED INHERITANCE OF MITOCHONDRIA PROTEIN 9, MITOCHONDRIAL"/>
    <property type="match status" value="1"/>
</dbReference>
<name>A0A2T3B476_AMORE</name>
<dbReference type="RefSeq" id="XP_024721713.1">
    <property type="nucleotide sequence ID" value="XM_024861771.1"/>
</dbReference>
<dbReference type="InterPro" id="IPR002575">
    <property type="entry name" value="Aminoglycoside_PTrfase"/>
</dbReference>
<dbReference type="Gene3D" id="3.90.1200.10">
    <property type="match status" value="1"/>
</dbReference>
<dbReference type="InterPro" id="IPR011009">
    <property type="entry name" value="Kinase-like_dom_sf"/>
</dbReference>
<proteinExistence type="predicted"/>
<dbReference type="AlphaFoldDB" id="A0A2T3B476"/>
<gene>
    <name evidence="2" type="ORF">M430DRAFT_120201</name>
</gene>
<feature type="non-terminal residue" evidence="2">
    <location>
        <position position="1"/>
    </location>
</feature>
<evidence type="ECO:0000313" key="2">
    <source>
        <dbReference type="EMBL" id="PSS20443.1"/>
    </source>
</evidence>
<organism evidence="2 3">
    <name type="scientific">Amorphotheca resinae ATCC 22711</name>
    <dbReference type="NCBI Taxonomy" id="857342"/>
    <lineage>
        <taxon>Eukaryota</taxon>
        <taxon>Fungi</taxon>
        <taxon>Dikarya</taxon>
        <taxon>Ascomycota</taxon>
        <taxon>Pezizomycotina</taxon>
        <taxon>Leotiomycetes</taxon>
        <taxon>Helotiales</taxon>
        <taxon>Amorphothecaceae</taxon>
        <taxon>Amorphotheca</taxon>
    </lineage>
</organism>
<accession>A0A2T3B476</accession>
<feature type="domain" description="Aminoglycoside phosphotransferase" evidence="1">
    <location>
        <begin position="264"/>
        <end position="343"/>
    </location>
</feature>
<evidence type="ECO:0000313" key="3">
    <source>
        <dbReference type="Proteomes" id="UP000241818"/>
    </source>
</evidence>
<dbReference type="InParanoid" id="A0A2T3B476"/>
<dbReference type="OrthoDB" id="2968323at2759"/>
<dbReference type="EMBL" id="KZ679010">
    <property type="protein sequence ID" value="PSS20443.1"/>
    <property type="molecule type" value="Genomic_DNA"/>
</dbReference>
<protein>
    <recommendedName>
        <fullName evidence="1">Aminoglycoside phosphotransferase domain-containing protein</fullName>
    </recommendedName>
</protein>
<dbReference type="PANTHER" id="PTHR36091:SF2">
    <property type="entry name" value="AMINOGLYCOSIDE PHOSPHOTRANSFERASE DOMAIN-CONTAINING PROTEIN"/>
    <property type="match status" value="1"/>
</dbReference>
<keyword evidence="3" id="KW-1185">Reference proteome</keyword>
<evidence type="ECO:0000259" key="1">
    <source>
        <dbReference type="Pfam" id="PF01636"/>
    </source>
</evidence>
<dbReference type="InterPro" id="IPR051035">
    <property type="entry name" value="Mito_inheritance_9"/>
</dbReference>
<dbReference type="GO" id="GO:0005739">
    <property type="term" value="C:mitochondrion"/>
    <property type="evidence" value="ECO:0007669"/>
    <property type="project" value="TreeGrafter"/>
</dbReference>